<dbReference type="Pfam" id="PF05103">
    <property type="entry name" value="DivIVA"/>
    <property type="match status" value="1"/>
</dbReference>
<reference evidence="8" key="1">
    <citation type="submission" date="2022-07" db="EMBL/GenBank/DDBJ databases">
        <authorList>
            <person name="Kouya T."/>
            <person name="Ishiyama Y."/>
        </authorList>
    </citation>
    <scope>NUCLEOTIDE SEQUENCE</scope>
    <source>
        <strain evidence="8">WR16-4</strain>
    </source>
</reference>
<protein>
    <submittedName>
        <fullName evidence="8">Cell cycle protein GpsB</fullName>
    </submittedName>
</protein>
<dbReference type="RefSeq" id="WP_286136309.1">
    <property type="nucleotide sequence ID" value="NZ_BRPL01000002.1"/>
</dbReference>
<keyword evidence="3" id="KW-0132">Cell division</keyword>
<proteinExistence type="predicted"/>
<dbReference type="InterPro" id="IPR011229">
    <property type="entry name" value="Cell_cycle_GpsB"/>
</dbReference>
<keyword evidence="5 7" id="KW-0175">Coiled coil</keyword>
<feature type="coiled-coil region" evidence="7">
    <location>
        <begin position="32"/>
        <end position="66"/>
    </location>
</feature>
<evidence type="ECO:0000256" key="1">
    <source>
        <dbReference type="ARBA" id="ARBA00004496"/>
    </source>
</evidence>
<dbReference type="Proteomes" id="UP001144204">
    <property type="component" value="Unassembled WGS sequence"/>
</dbReference>
<evidence type="ECO:0000313" key="9">
    <source>
        <dbReference type="Proteomes" id="UP001144204"/>
    </source>
</evidence>
<comment type="caution">
    <text evidence="8">The sequence shown here is derived from an EMBL/GenBank/DDBJ whole genome shotgun (WGS) entry which is preliminary data.</text>
</comment>
<comment type="subcellular location">
    <subcellularLocation>
        <location evidence="1">Cytoplasm</location>
    </subcellularLocation>
</comment>
<evidence type="ECO:0000256" key="4">
    <source>
        <dbReference type="ARBA" id="ARBA00022960"/>
    </source>
</evidence>
<dbReference type="PIRSF" id="PIRSF029938">
    <property type="entry name" value="UCP029938"/>
    <property type="match status" value="1"/>
</dbReference>
<dbReference type="InterPro" id="IPR019933">
    <property type="entry name" value="DivIVA_domain"/>
</dbReference>
<dbReference type="GO" id="GO:0051301">
    <property type="term" value="P:cell division"/>
    <property type="evidence" value="ECO:0007669"/>
    <property type="project" value="UniProtKB-KW"/>
</dbReference>
<dbReference type="AlphaFoldDB" id="A0A9W6B0T0"/>
<evidence type="ECO:0000256" key="5">
    <source>
        <dbReference type="ARBA" id="ARBA00023054"/>
    </source>
</evidence>
<keyword evidence="9" id="KW-1185">Reference proteome</keyword>
<dbReference type="Gene3D" id="6.10.250.660">
    <property type="match status" value="1"/>
</dbReference>
<evidence type="ECO:0000256" key="3">
    <source>
        <dbReference type="ARBA" id="ARBA00022618"/>
    </source>
</evidence>
<keyword evidence="6" id="KW-0131">Cell cycle</keyword>
<dbReference type="EMBL" id="BRPL01000002">
    <property type="protein sequence ID" value="GLB46847.1"/>
    <property type="molecule type" value="Genomic_DNA"/>
</dbReference>
<organism evidence="8 9">
    <name type="scientific">Philodulcilactobacillus myokoensis</name>
    <dbReference type="NCBI Taxonomy" id="2929573"/>
    <lineage>
        <taxon>Bacteria</taxon>
        <taxon>Bacillati</taxon>
        <taxon>Bacillota</taxon>
        <taxon>Bacilli</taxon>
        <taxon>Lactobacillales</taxon>
        <taxon>Lactobacillaceae</taxon>
        <taxon>Philodulcilactobacillus</taxon>
    </lineage>
</organism>
<accession>A0A9W6B0T0</accession>
<evidence type="ECO:0000256" key="2">
    <source>
        <dbReference type="ARBA" id="ARBA00022490"/>
    </source>
</evidence>
<evidence type="ECO:0000256" key="7">
    <source>
        <dbReference type="SAM" id="Coils"/>
    </source>
</evidence>
<sequence>MDKIKFTPKDILQKHFEHKVRGYNSSEVDKFLDGIIEDYETFNKQIQQLQNENDRLKNQINDLKTNGTQVSSHSSASQNYNNVNNTNVNVDILKRLSNLERRVFGSQLGDNNPNSSHRL</sequence>
<gene>
    <name evidence="8" type="primary">gpsB</name>
    <name evidence="8" type="ORF">WR164_08260</name>
</gene>
<dbReference type="PANTHER" id="PTHR35794">
    <property type="entry name" value="CELL DIVISION PROTEIN DIVIVA"/>
    <property type="match status" value="1"/>
</dbReference>
<evidence type="ECO:0000256" key="6">
    <source>
        <dbReference type="ARBA" id="ARBA00023306"/>
    </source>
</evidence>
<name>A0A9W6B0T0_9LACO</name>
<keyword evidence="4" id="KW-0133">Cell shape</keyword>
<dbReference type="GO" id="GO:0008360">
    <property type="term" value="P:regulation of cell shape"/>
    <property type="evidence" value="ECO:0007669"/>
    <property type="project" value="UniProtKB-KW"/>
</dbReference>
<dbReference type="NCBIfam" id="NF010725">
    <property type="entry name" value="PRK14127.1"/>
    <property type="match status" value="1"/>
</dbReference>
<dbReference type="InterPro" id="IPR007793">
    <property type="entry name" value="DivIVA_fam"/>
</dbReference>
<evidence type="ECO:0000313" key="8">
    <source>
        <dbReference type="EMBL" id="GLB46847.1"/>
    </source>
</evidence>
<dbReference type="GO" id="GO:0005737">
    <property type="term" value="C:cytoplasm"/>
    <property type="evidence" value="ECO:0007669"/>
    <property type="project" value="UniProtKB-SubCell"/>
</dbReference>
<dbReference type="PANTHER" id="PTHR35794:SF1">
    <property type="entry name" value="CELL CYCLE PROTEIN GPSB"/>
    <property type="match status" value="1"/>
</dbReference>
<keyword evidence="2" id="KW-0963">Cytoplasm</keyword>
<dbReference type="NCBIfam" id="TIGR03544">
    <property type="entry name" value="DivI1A_domain"/>
    <property type="match status" value="1"/>
</dbReference>
<reference evidence="8" key="2">
    <citation type="journal article" date="2023" name="PLoS ONE">
        <title>Philodulcilactobacillus myokoensis gen. nov., sp. nov., a fructophilic, acidophilic, and agar-phobic lactic acid bacterium isolated from fermented vegetable extracts.</title>
        <authorList>
            <person name="Kouya T."/>
            <person name="Ishiyama Y."/>
            <person name="Ohashi S."/>
            <person name="Kumakubo R."/>
            <person name="Yamazaki T."/>
            <person name="Otaki T."/>
        </authorList>
    </citation>
    <scope>NUCLEOTIDE SEQUENCE</scope>
    <source>
        <strain evidence="8">WR16-4</strain>
    </source>
</reference>